<reference evidence="1 2" key="1">
    <citation type="submission" date="2022-01" db="EMBL/GenBank/DDBJ databases">
        <title>Paraglaciecola sp. G1-23.</title>
        <authorList>
            <person name="Jin M.S."/>
            <person name="Han D.M."/>
            <person name="Kim H.M."/>
            <person name="Jeon C.O."/>
        </authorList>
    </citation>
    <scope>NUCLEOTIDE SEQUENCE [LARGE SCALE GENOMIC DNA]</scope>
    <source>
        <strain evidence="1 2">G1-23</strain>
    </source>
</reference>
<evidence type="ECO:0000313" key="2">
    <source>
        <dbReference type="Proteomes" id="UP001521137"/>
    </source>
</evidence>
<sequence length="369" mass="40644">MSRKLHFSAILFLALYLFVQIAEAALLRTSGRGSRSSNFSQTFYYLDNQHLNQVGIKEASYTNLFANSISKTVGGGGRGLGAVPNTCINGYTQSDEHDKDQEINYLHDDFNDGKISQTERDQGIDKLNFDLYGEPCVWEFEQGEALNMFGFFSLFFDTQDVTYDVDWFVDGKEIAGGGINTTGDLATADGQIDKGWVTLNSAPIFDLAPGDYAVSVNVSIMSSKGKFFWENRDPSNPAGFEFNPTCIINDEHQPYIDALEKYNNYLYAVADHAADPINYPDPGPIAPPNPGDVEPAFEICGHPSIDFTSYDESFAPTLFSSEPEILRILAASADPQPDTNPVTTPNPLSILLLGLSTAFLTRRAKNSKK</sequence>
<name>A0ABS9D6Z1_9ALTE</name>
<dbReference type="RefSeq" id="WP_235312703.1">
    <property type="nucleotide sequence ID" value="NZ_JAKGAS010000005.1"/>
</dbReference>
<gene>
    <name evidence="1" type="ORF">L0668_11440</name>
</gene>
<evidence type="ECO:0000313" key="1">
    <source>
        <dbReference type="EMBL" id="MCF2948723.1"/>
    </source>
</evidence>
<protein>
    <recommendedName>
        <fullName evidence="3">PEP-CTERM sorting domain-containing protein</fullName>
    </recommendedName>
</protein>
<organism evidence="1 2">
    <name type="scientific">Paraglaciecola algarum</name>
    <dbReference type="NCBI Taxonomy" id="3050085"/>
    <lineage>
        <taxon>Bacteria</taxon>
        <taxon>Pseudomonadati</taxon>
        <taxon>Pseudomonadota</taxon>
        <taxon>Gammaproteobacteria</taxon>
        <taxon>Alteromonadales</taxon>
        <taxon>Alteromonadaceae</taxon>
        <taxon>Paraglaciecola</taxon>
    </lineage>
</organism>
<dbReference type="EMBL" id="JAKGAS010000005">
    <property type="protein sequence ID" value="MCF2948723.1"/>
    <property type="molecule type" value="Genomic_DNA"/>
</dbReference>
<comment type="caution">
    <text evidence="1">The sequence shown here is derived from an EMBL/GenBank/DDBJ whole genome shotgun (WGS) entry which is preliminary data.</text>
</comment>
<evidence type="ECO:0008006" key="3">
    <source>
        <dbReference type="Google" id="ProtNLM"/>
    </source>
</evidence>
<dbReference type="Proteomes" id="UP001521137">
    <property type="component" value="Unassembled WGS sequence"/>
</dbReference>
<accession>A0ABS9D6Z1</accession>
<keyword evidence="2" id="KW-1185">Reference proteome</keyword>
<proteinExistence type="predicted"/>